<dbReference type="OrthoDB" id="8480037at2"/>
<dbReference type="Pfam" id="PF04738">
    <property type="entry name" value="Lant_dehydr_N"/>
    <property type="match status" value="1"/>
</dbReference>
<feature type="domain" description="Lantibiotic dehydratase N-terminal" evidence="1">
    <location>
        <begin position="83"/>
        <end position="417"/>
    </location>
</feature>
<dbReference type="EMBL" id="LT607413">
    <property type="protein sequence ID" value="SCF23586.1"/>
    <property type="molecule type" value="Genomic_DNA"/>
</dbReference>
<proteinExistence type="predicted"/>
<evidence type="ECO:0000313" key="2">
    <source>
        <dbReference type="EMBL" id="SCF23586.1"/>
    </source>
</evidence>
<dbReference type="InterPro" id="IPR006827">
    <property type="entry name" value="Lant_deHydtase_N"/>
</dbReference>
<dbReference type="RefSeq" id="WP_088983240.1">
    <property type="nucleotide sequence ID" value="NZ_LT607413.1"/>
</dbReference>
<protein>
    <submittedName>
        <fullName evidence="2">Lantibiotic dehydratase, C terminus</fullName>
    </submittedName>
</protein>
<keyword evidence="3" id="KW-1185">Reference proteome</keyword>
<accession>A0A1C4YSF0</accession>
<sequence>MAAVTTAGPLAPLGRTRWSVWREIALRGAGFPAARLAEICDDELAAAADQVDTATPATGERYERVFAAATARLSSTVAGIATEPTFREAVTSQNPAVVRTCLDKAASGEPRTSRGRQHELTIATYLQRYCLKNESISFFGPIGWARLVPEDFGVSMEPAPQLLSRRTTYFEYWAIDAIAEMVAAWPEVWPWLRPTTVLSTRLAGGVLRMPFRKPATLSAVQRRVLRQCDGQRTVRDITGDPPDPAVVAALLWLREVGAVEISLKGPVALWPERFLAERIAAIGDEAVRSRAMAPLAELMRAREVVGASAGDADRLAAANQALGDTFERLTGAASQRLPGEPYAGRTLVYEDAIRAGEVRIGQRFIDRIAEPLGLVLDSAAWLANTVADRYEQRARQAFERELGRFGGTTVPLLHLLSVVMPEMLVPAREPVQAAVVDEVVAEFQRRWRRIVGLPDAASEGLRHHRVGAADIAGAVAREFPEQSPRWSGVRWCSPDVMLAVTDPSGLAIGDVDVVLGELHCATNTLESQIFPAQHPCPDRLREAALASGLDDRIFTIPPRDSPLAVTSRFARAPELMLPTYTYLAVGAESMTPPAGAKVLYGSELTACVRDGALMVHDRVEDRYHRFLDVVGELLNIVVVNGFRPFDDDRHLPRVSIDRLVVSREAWKFPASALGWAAVIDERQRYARVRRWRREQGLPERFFCRVPVERKPVAVDLRSLPLVNMFAKLVRRTERSRADATITLTEVLPDVEQLWLRDRDGERYTAELRMVTVAQR</sequence>
<reference evidence="3" key="1">
    <citation type="submission" date="2016-06" db="EMBL/GenBank/DDBJ databases">
        <authorList>
            <person name="Varghese N."/>
            <person name="Submissions Spin"/>
        </authorList>
    </citation>
    <scope>NUCLEOTIDE SEQUENCE [LARGE SCALE GENOMIC DNA]</scope>
    <source>
        <strain evidence="3">DSM 43816</strain>
    </source>
</reference>
<gene>
    <name evidence="2" type="ORF">GA0070618_4306</name>
</gene>
<evidence type="ECO:0000259" key="1">
    <source>
        <dbReference type="Pfam" id="PF04738"/>
    </source>
</evidence>
<name>A0A1C4YSF0_MICEC</name>
<dbReference type="InParanoid" id="A0A1C4YSF0"/>
<evidence type="ECO:0000313" key="3">
    <source>
        <dbReference type="Proteomes" id="UP000198253"/>
    </source>
</evidence>
<organism evidence="2 3">
    <name type="scientific">Micromonospora echinospora</name>
    <name type="common">Micromonospora purpurea</name>
    <dbReference type="NCBI Taxonomy" id="1877"/>
    <lineage>
        <taxon>Bacteria</taxon>
        <taxon>Bacillati</taxon>
        <taxon>Actinomycetota</taxon>
        <taxon>Actinomycetes</taxon>
        <taxon>Micromonosporales</taxon>
        <taxon>Micromonosporaceae</taxon>
        <taxon>Micromonospora</taxon>
    </lineage>
</organism>
<dbReference type="AlphaFoldDB" id="A0A1C4YSF0"/>
<dbReference type="Proteomes" id="UP000198253">
    <property type="component" value="Chromosome I"/>
</dbReference>